<dbReference type="InterPro" id="IPR001878">
    <property type="entry name" value="Znf_CCHC"/>
</dbReference>
<feature type="compositionally biased region" description="Polar residues" evidence="2">
    <location>
        <begin position="221"/>
        <end position="240"/>
    </location>
</feature>
<keyword evidence="1" id="KW-0863">Zinc-finger</keyword>
<dbReference type="Proteomes" id="UP000288805">
    <property type="component" value="Unassembled WGS sequence"/>
</dbReference>
<accession>A0A438GVS8</accession>
<comment type="caution">
    <text evidence="5">The sequence shown here is derived from an EMBL/GenBank/DDBJ whole genome shotgun (WGS) entry which is preliminary data.</text>
</comment>
<dbReference type="GO" id="GO:0008270">
    <property type="term" value="F:zinc ion binding"/>
    <property type="evidence" value="ECO:0007669"/>
    <property type="project" value="UniProtKB-KW"/>
</dbReference>
<dbReference type="CDD" id="cd00303">
    <property type="entry name" value="retropepsin_like"/>
    <property type="match status" value="1"/>
</dbReference>
<evidence type="ECO:0000256" key="2">
    <source>
        <dbReference type="SAM" id="MobiDB-lite"/>
    </source>
</evidence>
<protein>
    <recommendedName>
        <fullName evidence="3">CCHC-type domain-containing protein</fullName>
    </recommendedName>
</protein>
<dbReference type="PROSITE" id="PS50158">
    <property type="entry name" value="ZF_CCHC"/>
    <property type="match status" value="1"/>
</dbReference>
<gene>
    <name evidence="5" type="ORF">CK203_057674</name>
    <name evidence="4" type="ORF">CK203_105837</name>
</gene>
<feature type="region of interest" description="Disordered" evidence="2">
    <location>
        <begin position="207"/>
        <end position="240"/>
    </location>
</feature>
<evidence type="ECO:0000313" key="5">
    <source>
        <dbReference type="EMBL" id="RVW76303.1"/>
    </source>
</evidence>
<evidence type="ECO:0000313" key="6">
    <source>
        <dbReference type="Proteomes" id="UP000288805"/>
    </source>
</evidence>
<reference evidence="5 6" key="1">
    <citation type="journal article" date="2018" name="PLoS Genet.">
        <title>Population sequencing reveals clonal diversity and ancestral inbreeding in the grapevine cultivar Chardonnay.</title>
        <authorList>
            <person name="Roach M.J."/>
            <person name="Johnson D.L."/>
            <person name="Bohlmann J."/>
            <person name="van Vuuren H.J."/>
            <person name="Jones S.J."/>
            <person name="Pretorius I.S."/>
            <person name="Schmidt S.A."/>
            <person name="Borneman A.R."/>
        </authorList>
    </citation>
    <scope>NUCLEOTIDE SEQUENCE [LARGE SCALE GENOMIC DNA]</scope>
    <source>
        <strain evidence="6">cv. Chardonnay</strain>
        <strain evidence="5">I10V1</strain>
        <tissue evidence="5">Leaf</tissue>
    </source>
</reference>
<dbReference type="AlphaFoldDB" id="A0A438GVS8"/>
<evidence type="ECO:0000313" key="4">
    <source>
        <dbReference type="EMBL" id="RVW28360.1"/>
    </source>
</evidence>
<name>A0A438GVS8_VITVI</name>
<organism evidence="5 6">
    <name type="scientific">Vitis vinifera</name>
    <name type="common">Grape</name>
    <dbReference type="NCBI Taxonomy" id="29760"/>
    <lineage>
        <taxon>Eukaryota</taxon>
        <taxon>Viridiplantae</taxon>
        <taxon>Streptophyta</taxon>
        <taxon>Embryophyta</taxon>
        <taxon>Tracheophyta</taxon>
        <taxon>Spermatophyta</taxon>
        <taxon>Magnoliopsida</taxon>
        <taxon>eudicotyledons</taxon>
        <taxon>Gunneridae</taxon>
        <taxon>Pentapetalae</taxon>
        <taxon>rosids</taxon>
        <taxon>Vitales</taxon>
        <taxon>Vitaceae</taxon>
        <taxon>Viteae</taxon>
        <taxon>Vitis</taxon>
    </lineage>
</organism>
<dbReference type="PANTHER" id="PTHR35046:SF26">
    <property type="entry name" value="RNA-DIRECTED DNA POLYMERASE"/>
    <property type="match status" value="1"/>
</dbReference>
<evidence type="ECO:0000259" key="3">
    <source>
        <dbReference type="PROSITE" id="PS50158"/>
    </source>
</evidence>
<dbReference type="InterPro" id="IPR005162">
    <property type="entry name" value="Retrotrans_gag_dom"/>
</dbReference>
<dbReference type="EMBL" id="QGNW01000332">
    <property type="protein sequence ID" value="RVW76303.1"/>
    <property type="molecule type" value="Genomic_DNA"/>
</dbReference>
<feature type="domain" description="CCHC-type" evidence="3">
    <location>
        <begin position="252"/>
        <end position="266"/>
    </location>
</feature>
<keyword evidence="1" id="KW-0862">Zinc</keyword>
<dbReference type="PANTHER" id="PTHR35046">
    <property type="entry name" value="ZINC KNUCKLE (CCHC-TYPE) FAMILY PROTEIN"/>
    <property type="match status" value="1"/>
</dbReference>
<proteinExistence type="predicted"/>
<evidence type="ECO:0000256" key="1">
    <source>
        <dbReference type="PROSITE-ProRule" id="PRU00047"/>
    </source>
</evidence>
<dbReference type="GO" id="GO:0003676">
    <property type="term" value="F:nucleic acid binding"/>
    <property type="evidence" value="ECO:0007669"/>
    <property type="project" value="InterPro"/>
</dbReference>
<keyword evidence="1" id="KW-0479">Metal-binding</keyword>
<dbReference type="EMBL" id="QGNW01001900">
    <property type="protein sequence ID" value="RVW28360.1"/>
    <property type="molecule type" value="Genomic_DNA"/>
</dbReference>
<sequence>MMGNQRRVKLFELDDDAIKKVRLEVAEFYGKLNLTAFLDWIISMEDYFDWYAMLENRKIHFVKAKLKGATRLWLHNIENQVHRTSQPPIDTWDKMELKMKEQFLPTDYEQLMYTKLFSLKQGIKSVEEYTEEFHKLSIRNQVWESDAQLATRYKARLRMEIQLETIAAHTYTIDDMYQLALKIEEDLKFRVSKSLSSQIESTFSNTSSFRTSNHVNGGGNTQQTSNVAHKNGNKGKTSMSIGDRKVDMTHLCFKCGGHGHYVVVCPTKGLYFCVEKPESELENYLKEEETYNEDEVSEECDYYDGMTKGHNLVIRPLLVVSKVKGEEDWRHTSIFQTRISCQGRLCTMIIDGGSSLNIASQELVEKLNLKTERHPNPFRVA</sequence>
<dbReference type="Pfam" id="PF03732">
    <property type="entry name" value="Retrotrans_gag"/>
    <property type="match status" value="1"/>
</dbReference>